<dbReference type="InterPro" id="IPR041586">
    <property type="entry name" value="PsrA_TetR_C"/>
</dbReference>
<dbReference type="OrthoDB" id="2356263at2"/>
<dbReference type="Proteomes" id="UP000306602">
    <property type="component" value="Unassembled WGS sequence"/>
</dbReference>
<dbReference type="PANTHER" id="PTHR30055">
    <property type="entry name" value="HTH-TYPE TRANSCRIPTIONAL REGULATOR RUTR"/>
    <property type="match status" value="1"/>
</dbReference>
<evidence type="ECO:0000313" key="6">
    <source>
        <dbReference type="EMBL" id="THH35145.1"/>
    </source>
</evidence>
<reference evidence="6 7" key="1">
    <citation type="submission" date="2019-04" db="EMBL/GenBank/DDBJ databases">
        <title>Shimia ponticola sp. nov., isolated from seawater.</title>
        <authorList>
            <person name="Kim Y.-O."/>
            <person name="Yoon J.-H."/>
        </authorList>
    </citation>
    <scope>NUCLEOTIDE SEQUENCE [LARGE SCALE GENOMIC DNA]</scope>
    <source>
        <strain evidence="6 7">MYP11</strain>
    </source>
</reference>
<protein>
    <submittedName>
        <fullName evidence="6">TetR/AcrR family transcriptional regulator</fullName>
    </submittedName>
</protein>
<evidence type="ECO:0000256" key="3">
    <source>
        <dbReference type="ARBA" id="ARBA00023163"/>
    </source>
</evidence>
<dbReference type="PANTHER" id="PTHR30055:SF234">
    <property type="entry name" value="HTH-TYPE TRANSCRIPTIONAL REGULATOR BETI"/>
    <property type="match status" value="1"/>
</dbReference>
<dbReference type="SUPFAM" id="SSF46689">
    <property type="entry name" value="Homeodomain-like"/>
    <property type="match status" value="1"/>
</dbReference>
<dbReference type="GO" id="GO:0000976">
    <property type="term" value="F:transcription cis-regulatory region binding"/>
    <property type="evidence" value="ECO:0007669"/>
    <property type="project" value="TreeGrafter"/>
</dbReference>
<dbReference type="PROSITE" id="PS50977">
    <property type="entry name" value="HTH_TETR_2"/>
    <property type="match status" value="1"/>
</dbReference>
<evidence type="ECO:0000259" key="5">
    <source>
        <dbReference type="PROSITE" id="PS50977"/>
    </source>
</evidence>
<dbReference type="InterPro" id="IPR009057">
    <property type="entry name" value="Homeodomain-like_sf"/>
</dbReference>
<feature type="DNA-binding region" description="H-T-H motif" evidence="4">
    <location>
        <begin position="43"/>
        <end position="62"/>
    </location>
</feature>
<dbReference type="InterPro" id="IPR036271">
    <property type="entry name" value="Tet_transcr_reg_TetR-rel_C_sf"/>
</dbReference>
<sequence>MTAGNTPTKQRLRAPSKRALANRARILDAAELVFARAGFEAAKVREIAATAGVPLGLVNHHTGSKEALFREVVARRADELARLRRQALAQAKAHGPLELPQVLDCFFRPYLEKAAGSDPQWLAYARLVAIVSADPSWRDVSADLFDPTAQLFLDEICALHPNASRAVVAEGFLYSVAALLAFLTSSWRIAALSSDTDAAASVEALAAFAAAGMSAVIAQAEANAPTTA</sequence>
<dbReference type="InterPro" id="IPR050109">
    <property type="entry name" value="HTH-type_TetR-like_transc_reg"/>
</dbReference>
<dbReference type="Pfam" id="PF17939">
    <property type="entry name" value="TetR_C_30"/>
    <property type="match status" value="1"/>
</dbReference>
<keyword evidence="3" id="KW-0804">Transcription</keyword>
<dbReference type="SUPFAM" id="SSF48498">
    <property type="entry name" value="Tetracyclin repressor-like, C-terminal domain"/>
    <property type="match status" value="1"/>
</dbReference>
<dbReference type="RefSeq" id="WP_136463879.1">
    <property type="nucleotide sequence ID" value="NZ_SRKY01000004.1"/>
</dbReference>
<evidence type="ECO:0000313" key="7">
    <source>
        <dbReference type="Proteomes" id="UP000306602"/>
    </source>
</evidence>
<organism evidence="6 7">
    <name type="scientific">Aliishimia ponticola</name>
    <dbReference type="NCBI Taxonomy" id="2499833"/>
    <lineage>
        <taxon>Bacteria</taxon>
        <taxon>Pseudomonadati</taxon>
        <taxon>Pseudomonadota</taxon>
        <taxon>Alphaproteobacteria</taxon>
        <taxon>Rhodobacterales</taxon>
        <taxon>Paracoccaceae</taxon>
        <taxon>Aliishimia</taxon>
    </lineage>
</organism>
<gene>
    <name evidence="6" type="ORF">E4Z66_15080</name>
</gene>
<comment type="caution">
    <text evidence="6">The sequence shown here is derived from an EMBL/GenBank/DDBJ whole genome shotgun (WGS) entry which is preliminary data.</text>
</comment>
<evidence type="ECO:0000256" key="2">
    <source>
        <dbReference type="ARBA" id="ARBA00023125"/>
    </source>
</evidence>
<feature type="domain" description="HTH tetR-type" evidence="5">
    <location>
        <begin position="20"/>
        <end position="80"/>
    </location>
</feature>
<evidence type="ECO:0000256" key="1">
    <source>
        <dbReference type="ARBA" id="ARBA00023015"/>
    </source>
</evidence>
<dbReference type="AlphaFoldDB" id="A0A4S4N984"/>
<dbReference type="GO" id="GO:0003700">
    <property type="term" value="F:DNA-binding transcription factor activity"/>
    <property type="evidence" value="ECO:0007669"/>
    <property type="project" value="TreeGrafter"/>
</dbReference>
<dbReference type="Pfam" id="PF00440">
    <property type="entry name" value="TetR_N"/>
    <property type="match status" value="1"/>
</dbReference>
<dbReference type="Gene3D" id="1.10.357.10">
    <property type="entry name" value="Tetracycline Repressor, domain 2"/>
    <property type="match status" value="1"/>
</dbReference>
<keyword evidence="1" id="KW-0805">Transcription regulation</keyword>
<keyword evidence="7" id="KW-1185">Reference proteome</keyword>
<keyword evidence="2 4" id="KW-0238">DNA-binding</keyword>
<evidence type="ECO:0000256" key="4">
    <source>
        <dbReference type="PROSITE-ProRule" id="PRU00335"/>
    </source>
</evidence>
<proteinExistence type="predicted"/>
<dbReference type="PRINTS" id="PR00455">
    <property type="entry name" value="HTHTETR"/>
</dbReference>
<name>A0A4S4N984_9RHOB</name>
<accession>A0A4S4N984</accession>
<dbReference type="InterPro" id="IPR001647">
    <property type="entry name" value="HTH_TetR"/>
</dbReference>
<dbReference type="EMBL" id="SRKY01000004">
    <property type="protein sequence ID" value="THH35145.1"/>
    <property type="molecule type" value="Genomic_DNA"/>
</dbReference>